<dbReference type="EMBL" id="JARBHB010000004">
    <property type="protein sequence ID" value="KAJ8884740.1"/>
    <property type="molecule type" value="Genomic_DNA"/>
</dbReference>
<reference evidence="2 3" key="1">
    <citation type="submission" date="2023-02" db="EMBL/GenBank/DDBJ databases">
        <title>LHISI_Scaffold_Assembly.</title>
        <authorList>
            <person name="Stuart O.P."/>
            <person name="Cleave R."/>
            <person name="Magrath M.J.L."/>
            <person name="Mikheyev A.S."/>
        </authorList>
    </citation>
    <scope>NUCLEOTIDE SEQUENCE [LARGE SCALE GENOMIC DNA]</scope>
    <source>
        <strain evidence="2">Daus_M_001</strain>
        <tissue evidence="2">Leg muscle</tissue>
    </source>
</reference>
<feature type="region of interest" description="Disordered" evidence="1">
    <location>
        <begin position="1"/>
        <end position="29"/>
    </location>
</feature>
<keyword evidence="3" id="KW-1185">Reference proteome</keyword>
<comment type="caution">
    <text evidence="2">The sequence shown here is derived from an EMBL/GenBank/DDBJ whole genome shotgun (WGS) entry which is preliminary data.</text>
</comment>
<accession>A0ABQ9HKN6</accession>
<sequence length="118" mass="14182">MKHHKTPDSSAKSSKLFPTPFRNKKTACNKKPPIYSRRLLLSKGLFQDIERDQEEYRQENCNDFNRSREKTNKKLIPTPVESWYCNVCRKEEAKDMRRCAVCGEYIHEEYQYMKNTRN</sequence>
<evidence type="ECO:0000313" key="2">
    <source>
        <dbReference type="EMBL" id="KAJ8884740.1"/>
    </source>
</evidence>
<evidence type="ECO:0008006" key="4">
    <source>
        <dbReference type="Google" id="ProtNLM"/>
    </source>
</evidence>
<evidence type="ECO:0000313" key="3">
    <source>
        <dbReference type="Proteomes" id="UP001159363"/>
    </source>
</evidence>
<dbReference type="Proteomes" id="UP001159363">
    <property type="component" value="Chromosome X"/>
</dbReference>
<proteinExistence type="predicted"/>
<name>A0ABQ9HKN6_9NEOP</name>
<protein>
    <recommendedName>
        <fullName evidence="4">RanBP2-type domain-containing protein</fullName>
    </recommendedName>
</protein>
<gene>
    <name evidence="2" type="ORF">PR048_010936</name>
</gene>
<organism evidence="2 3">
    <name type="scientific">Dryococelus australis</name>
    <dbReference type="NCBI Taxonomy" id="614101"/>
    <lineage>
        <taxon>Eukaryota</taxon>
        <taxon>Metazoa</taxon>
        <taxon>Ecdysozoa</taxon>
        <taxon>Arthropoda</taxon>
        <taxon>Hexapoda</taxon>
        <taxon>Insecta</taxon>
        <taxon>Pterygota</taxon>
        <taxon>Neoptera</taxon>
        <taxon>Polyneoptera</taxon>
        <taxon>Phasmatodea</taxon>
        <taxon>Verophasmatodea</taxon>
        <taxon>Anareolatae</taxon>
        <taxon>Phasmatidae</taxon>
        <taxon>Eurycanthinae</taxon>
        <taxon>Dryococelus</taxon>
    </lineage>
</organism>
<evidence type="ECO:0000256" key="1">
    <source>
        <dbReference type="SAM" id="MobiDB-lite"/>
    </source>
</evidence>